<dbReference type="InterPro" id="IPR011856">
    <property type="entry name" value="tRNA_endonuc-like_dom_sf"/>
</dbReference>
<dbReference type="EMBL" id="PDLN01000007">
    <property type="protein sequence ID" value="RDW80751.1"/>
    <property type="molecule type" value="Genomic_DNA"/>
</dbReference>
<dbReference type="GO" id="GO:0000379">
    <property type="term" value="P:tRNA-type intron splice site recognition and cleavage"/>
    <property type="evidence" value="ECO:0007669"/>
    <property type="project" value="UniProtKB-UniRule"/>
</dbReference>
<evidence type="ECO:0000259" key="9">
    <source>
        <dbReference type="Pfam" id="PF26577"/>
    </source>
</evidence>
<comment type="similarity">
    <text evidence="1 5">Belongs to the tRNA-intron endonuclease family.</text>
</comment>
<dbReference type="PANTHER" id="PTHR13070:SF0">
    <property type="entry name" value="TRNA-SPLICING ENDONUCLEASE SUBUNIT SEN34"/>
    <property type="match status" value="1"/>
</dbReference>
<dbReference type="FunFam" id="3.40.1350.10:FF:000008">
    <property type="entry name" value="tRNA-splicing endonuclease subunit Sen34"/>
    <property type="match status" value="1"/>
</dbReference>
<dbReference type="PANTHER" id="PTHR13070">
    <property type="entry name" value="TRNA-SPLICING ENDONUCLEASE SUBUNIT SEN34-RELATED"/>
    <property type="match status" value="1"/>
</dbReference>
<dbReference type="PIRSF" id="PIRSF017250">
    <property type="entry name" value="tRNA_splic_SEN34"/>
    <property type="match status" value="1"/>
</dbReference>
<evidence type="ECO:0000256" key="1">
    <source>
        <dbReference type="ARBA" id="ARBA00008078"/>
    </source>
</evidence>
<evidence type="ECO:0000259" key="8">
    <source>
        <dbReference type="Pfam" id="PF01974"/>
    </source>
</evidence>
<gene>
    <name evidence="10" type="ORF">BP5796_05449</name>
</gene>
<dbReference type="Pfam" id="PF01974">
    <property type="entry name" value="tRNA_int_endo"/>
    <property type="match status" value="1"/>
</dbReference>
<feature type="compositionally biased region" description="Low complexity" evidence="7">
    <location>
        <begin position="194"/>
        <end position="205"/>
    </location>
</feature>
<dbReference type="GO" id="GO:0003676">
    <property type="term" value="F:nucleic acid binding"/>
    <property type="evidence" value="ECO:0007669"/>
    <property type="project" value="InterPro"/>
</dbReference>
<dbReference type="InterPro" id="IPR059049">
    <property type="entry name" value="TSEN34_N"/>
</dbReference>
<feature type="active site" evidence="6">
    <location>
        <position position="246"/>
    </location>
</feature>
<dbReference type="Gene3D" id="3.40.1350.10">
    <property type="match status" value="1"/>
</dbReference>
<evidence type="ECO:0000256" key="6">
    <source>
        <dbReference type="PIRSR" id="PIRSR017250-50"/>
    </source>
</evidence>
<keyword evidence="10" id="KW-0255">Endonuclease</keyword>
<dbReference type="InterPro" id="IPR036167">
    <property type="entry name" value="tRNA_intron_Endo_cat-like_sf"/>
</dbReference>
<dbReference type="GO" id="GO:0000213">
    <property type="term" value="F:tRNA-intron lyase activity"/>
    <property type="evidence" value="ECO:0007669"/>
    <property type="project" value="UniProtKB-UniRule"/>
</dbReference>
<evidence type="ECO:0000256" key="7">
    <source>
        <dbReference type="SAM" id="MobiDB-lite"/>
    </source>
</evidence>
<name>A0A3D8S3S8_9HELO</name>
<dbReference type="EC" id="4.6.1.16" evidence="5"/>
<comment type="function">
    <text evidence="4">Constitutes one of the two catalytic subunit of the tRNA-splicing endonuclease complex, a complex responsible for identification and cleavage of the splice sites in pre-tRNA. It cleaves pre-tRNA at the 5'- and 3'-splice sites to release the intron. The products are an intron and two tRNA half-molecules bearing 2',3'-cyclic phosphate and 5'-OH termini. There are no conserved sequences at the splice sites, but the intron is invariably located at the same site in the gene, placing the splice sites an invariant distance from the constant structural features of the tRNA body. It probably carries the active site for 3'-splice site cleavage.</text>
</comment>
<keyword evidence="3 5" id="KW-0456">Lyase</keyword>
<dbReference type="Pfam" id="PF26577">
    <property type="entry name" value="TSEN34_N"/>
    <property type="match status" value="1"/>
</dbReference>
<evidence type="ECO:0000256" key="3">
    <source>
        <dbReference type="ARBA" id="ARBA00023239"/>
    </source>
</evidence>
<evidence type="ECO:0000313" key="11">
    <source>
        <dbReference type="Proteomes" id="UP000256328"/>
    </source>
</evidence>
<dbReference type="OrthoDB" id="48041at2759"/>
<sequence>MAKADIEDEHRDVGSDTITEPVSISLIAGRYLLFDINVVTYLRRTHNICGVLIGGIPQIPQQNVFLGLPLELLPEEARLLVEKRVAYIVDDTAWHKPKFSTLSGEERRRYLDSLREAGLKSKRAADEGAKKRQAHGLAKEAATRRAKGALKPDSDEKDIPDSAKEVSDSLFGDERPQSPTPSTISVSNKPHAITPTTTYPPLSLPDIPTEEAKPPVPSSYPLFTHLHSRGYFTTPGLRFGCDYTAYPGDPLRFHSHFLATGYGWEEEIPMLDIVGGGRLGTGVKKGFLIGGAESESSTEGDNVRTFCIEWGGM</sequence>
<dbReference type="InterPro" id="IPR016690">
    <property type="entry name" value="TSEN34"/>
</dbReference>
<protein>
    <recommendedName>
        <fullName evidence="5">tRNA-splicing endonuclease subunit Sen34</fullName>
        <ecNumber evidence="5">4.6.1.16</ecNumber>
    </recommendedName>
</protein>
<evidence type="ECO:0000313" key="10">
    <source>
        <dbReference type="EMBL" id="RDW80751.1"/>
    </source>
</evidence>
<dbReference type="CDD" id="cd22363">
    <property type="entry name" value="tRNA-intron_lyase_C"/>
    <property type="match status" value="1"/>
</dbReference>
<feature type="domain" description="TSEN34 N-terminal" evidence="9">
    <location>
        <begin position="23"/>
        <end position="91"/>
    </location>
</feature>
<feature type="compositionally biased region" description="Basic and acidic residues" evidence="7">
    <location>
        <begin position="150"/>
        <end position="176"/>
    </location>
</feature>
<dbReference type="GO" id="GO:0000214">
    <property type="term" value="C:tRNA-intron endonuclease complex"/>
    <property type="evidence" value="ECO:0007669"/>
    <property type="project" value="UniProtKB-UniRule"/>
</dbReference>
<evidence type="ECO:0000256" key="4">
    <source>
        <dbReference type="ARBA" id="ARBA00059865"/>
    </source>
</evidence>
<dbReference type="Proteomes" id="UP000256328">
    <property type="component" value="Unassembled WGS sequence"/>
</dbReference>
<keyword evidence="10" id="KW-0378">Hydrolase</keyword>
<dbReference type="InterPro" id="IPR006677">
    <property type="entry name" value="tRNA_intron_Endonuc_cat-like"/>
</dbReference>
<feature type="domain" description="tRNA intron endonuclease catalytic" evidence="8">
    <location>
        <begin position="219"/>
        <end position="293"/>
    </location>
</feature>
<dbReference type="SUPFAM" id="SSF53032">
    <property type="entry name" value="tRNA-intron endonuclease catalytic domain-like"/>
    <property type="match status" value="1"/>
</dbReference>
<evidence type="ECO:0000256" key="2">
    <source>
        <dbReference type="ARBA" id="ARBA00022694"/>
    </source>
</evidence>
<feature type="active site" evidence="6">
    <location>
        <position position="285"/>
    </location>
</feature>
<accession>A0A3D8S3S8</accession>
<keyword evidence="2 5" id="KW-0819">tRNA processing</keyword>
<reference evidence="10 11" key="1">
    <citation type="journal article" date="2018" name="IMA Fungus">
        <title>IMA Genome-F 9: Draft genome sequence of Annulohypoxylon stygium, Aspergillus mulundensis, Berkeleyomyces basicola (syn. Thielaviopsis basicola), Ceratocystis smalleyi, two Cercospora beticola strains, Coleophoma cylindrospora, Fusarium fracticaudum, Phialophora cf. hyalina, and Morchella septimelata.</title>
        <authorList>
            <person name="Wingfield B.D."/>
            <person name="Bills G.F."/>
            <person name="Dong Y."/>
            <person name="Huang W."/>
            <person name="Nel W.J."/>
            <person name="Swalarsk-Parry B.S."/>
            <person name="Vaghefi N."/>
            <person name="Wilken P.M."/>
            <person name="An Z."/>
            <person name="de Beer Z.W."/>
            <person name="De Vos L."/>
            <person name="Chen L."/>
            <person name="Duong T.A."/>
            <person name="Gao Y."/>
            <person name="Hammerbacher A."/>
            <person name="Kikkert J.R."/>
            <person name="Li Y."/>
            <person name="Li H."/>
            <person name="Li K."/>
            <person name="Li Q."/>
            <person name="Liu X."/>
            <person name="Ma X."/>
            <person name="Naidoo K."/>
            <person name="Pethybridge S.J."/>
            <person name="Sun J."/>
            <person name="Steenkamp E.T."/>
            <person name="van der Nest M.A."/>
            <person name="van Wyk S."/>
            <person name="Wingfield M.J."/>
            <person name="Xiong C."/>
            <person name="Yue Q."/>
            <person name="Zhang X."/>
        </authorList>
    </citation>
    <scope>NUCLEOTIDE SEQUENCE [LARGE SCALE GENOMIC DNA]</scope>
    <source>
        <strain evidence="10 11">BP5796</strain>
    </source>
</reference>
<feature type="active site" evidence="6">
    <location>
        <position position="254"/>
    </location>
</feature>
<feature type="compositionally biased region" description="Basic and acidic residues" evidence="7">
    <location>
        <begin position="121"/>
        <end position="130"/>
    </location>
</feature>
<keyword evidence="10" id="KW-0540">Nuclease</keyword>
<proteinExistence type="inferred from homology"/>
<keyword evidence="11" id="KW-1185">Reference proteome</keyword>
<feature type="region of interest" description="Disordered" evidence="7">
    <location>
        <begin position="121"/>
        <end position="215"/>
    </location>
</feature>
<organism evidence="10 11">
    <name type="scientific">Coleophoma crateriformis</name>
    <dbReference type="NCBI Taxonomy" id="565419"/>
    <lineage>
        <taxon>Eukaryota</taxon>
        <taxon>Fungi</taxon>
        <taxon>Dikarya</taxon>
        <taxon>Ascomycota</taxon>
        <taxon>Pezizomycotina</taxon>
        <taxon>Leotiomycetes</taxon>
        <taxon>Helotiales</taxon>
        <taxon>Dermateaceae</taxon>
        <taxon>Coleophoma</taxon>
    </lineage>
</organism>
<dbReference type="AlphaFoldDB" id="A0A3D8S3S8"/>
<comment type="caution">
    <text evidence="10">The sequence shown here is derived from an EMBL/GenBank/DDBJ whole genome shotgun (WGS) entry which is preliminary data.</text>
</comment>
<evidence type="ECO:0000256" key="5">
    <source>
        <dbReference type="PIRNR" id="PIRNR017250"/>
    </source>
</evidence>